<dbReference type="Proteomes" id="UP000320475">
    <property type="component" value="Unassembled WGS sequence"/>
</dbReference>
<evidence type="ECO:0000313" key="2">
    <source>
        <dbReference type="EMBL" id="TPX43663.1"/>
    </source>
</evidence>
<feature type="compositionally biased region" description="Polar residues" evidence="1">
    <location>
        <begin position="14"/>
        <end position="27"/>
    </location>
</feature>
<accession>A0A507CWZ4</accession>
<organism evidence="2 3">
    <name type="scientific">Synchytrium endobioticum</name>
    <dbReference type="NCBI Taxonomy" id="286115"/>
    <lineage>
        <taxon>Eukaryota</taxon>
        <taxon>Fungi</taxon>
        <taxon>Fungi incertae sedis</taxon>
        <taxon>Chytridiomycota</taxon>
        <taxon>Chytridiomycota incertae sedis</taxon>
        <taxon>Chytridiomycetes</taxon>
        <taxon>Synchytriales</taxon>
        <taxon>Synchytriaceae</taxon>
        <taxon>Synchytrium</taxon>
    </lineage>
</organism>
<name>A0A507CWZ4_9FUNG</name>
<evidence type="ECO:0000256" key="1">
    <source>
        <dbReference type="SAM" id="MobiDB-lite"/>
    </source>
</evidence>
<protein>
    <submittedName>
        <fullName evidence="2">Uncharacterized protein</fullName>
    </submittedName>
</protein>
<feature type="region of interest" description="Disordered" evidence="1">
    <location>
        <begin position="1"/>
        <end position="42"/>
    </location>
</feature>
<reference evidence="2 3" key="1">
    <citation type="journal article" date="2019" name="Sci. Rep.">
        <title>Comparative genomics of chytrid fungi reveal insights into the obligate biotrophic and pathogenic lifestyle of Synchytrium endobioticum.</title>
        <authorList>
            <person name="van de Vossenberg B.T.L.H."/>
            <person name="Warris S."/>
            <person name="Nguyen H.D.T."/>
            <person name="van Gent-Pelzer M.P.E."/>
            <person name="Joly D.L."/>
            <person name="van de Geest H.C."/>
            <person name="Bonants P.J.M."/>
            <person name="Smith D.S."/>
            <person name="Levesque C.A."/>
            <person name="van der Lee T.A.J."/>
        </authorList>
    </citation>
    <scope>NUCLEOTIDE SEQUENCE [LARGE SCALE GENOMIC DNA]</scope>
    <source>
        <strain evidence="2 3">LEV6574</strain>
    </source>
</reference>
<dbReference type="EMBL" id="QEAM01000213">
    <property type="protein sequence ID" value="TPX43663.1"/>
    <property type="molecule type" value="Genomic_DNA"/>
</dbReference>
<evidence type="ECO:0000313" key="3">
    <source>
        <dbReference type="Proteomes" id="UP000320475"/>
    </source>
</evidence>
<dbReference type="VEuPathDB" id="FungiDB:SeMB42_g02294"/>
<proteinExistence type="predicted"/>
<sequence>MHHSLAHLKRWKSFGQSPSSNKKSAQLQLHHAASKATRKQPEHIQASTSQVIMKISAAFVALSALAVSSVQAAPDMTKYLTLNAKMSASSSAPASKPENAISDEQYEVANTAAPPNLPFWSSAKNPTCAPQETLTADWTGTFGPQTLSVARIMYADQPAGTVTLACLNGGASTAVTVKPVANISDGYINWDLEKSGTTCTGITVTFTDLKANGASCSVSVSDIDAFPVLGSSGGSGGTTTMGGSGTKSDSGKVAVGSTFALVSTIFGALTLF</sequence>
<feature type="compositionally biased region" description="Basic residues" evidence="1">
    <location>
        <begin position="1"/>
        <end position="12"/>
    </location>
</feature>
<comment type="caution">
    <text evidence="2">The sequence shown here is derived from an EMBL/GenBank/DDBJ whole genome shotgun (WGS) entry which is preliminary data.</text>
</comment>
<dbReference type="AlphaFoldDB" id="A0A507CWZ4"/>
<gene>
    <name evidence="2" type="ORF">SeLEV6574_g04918</name>
</gene>